<organism evidence="3 4">
    <name type="scientific">Kitasatospora purpeofusca</name>
    <dbReference type="NCBI Taxonomy" id="67352"/>
    <lineage>
        <taxon>Bacteria</taxon>
        <taxon>Bacillati</taxon>
        <taxon>Actinomycetota</taxon>
        <taxon>Actinomycetes</taxon>
        <taxon>Kitasatosporales</taxon>
        <taxon>Streptomycetaceae</taxon>
        <taxon>Kitasatospora</taxon>
    </lineage>
</organism>
<name>A0ABZ1U8Q5_9ACTN</name>
<feature type="region of interest" description="Disordered" evidence="1">
    <location>
        <begin position="288"/>
        <end position="329"/>
    </location>
</feature>
<feature type="transmembrane region" description="Helical" evidence="2">
    <location>
        <begin position="479"/>
        <end position="499"/>
    </location>
</feature>
<dbReference type="EMBL" id="CP108110">
    <property type="protein sequence ID" value="WUQ87324.1"/>
    <property type="molecule type" value="Genomic_DNA"/>
</dbReference>
<accession>A0ABZ1U8Q5</accession>
<feature type="transmembrane region" description="Helical" evidence="2">
    <location>
        <begin position="419"/>
        <end position="442"/>
    </location>
</feature>
<protein>
    <submittedName>
        <fullName evidence="3">ABC transporter permease</fullName>
    </submittedName>
</protein>
<sequence>MGRIGRLALGDFRDRIRRPAYAVTLLAAVGLGLLAVPPADGQWTILALGSYRGEYNSAYVGTATALAGTLWLTLGGFYVVRKGLGRDEETGVGQLLAAAPLRNAELMLAKFLGNLLVLGSMLGVLALTAPALQLVRGEDRALDPVALLTPFLVLTLPLLAATAALAVLFETVPLLRGGLGNVAWFTFAPALLIAGEAPGAPFGGLGLGPVAASLRDTLAARGVDLGGDDFSLGLTKVDSPLEAFRWDGADFGTGFLAQRLLLVLLAVALAALPALWFTRFDPARARAAERQPDGTAPAPVPIPAPGPVRMAAPSVAPSPGPASVPHAHHRSRSRFGSHYGRLLLGEARILFADASRWWWLAAAGLVLAGLSVPPDTGVDAVLPAAWVWPVLLWSRLGSRSAENDLEVLLGAYPAARARLLAEWAAGVLLTALIGAGVLVRLAAAGDTAGVAAWSAGALFIPSLALALGTLSRTHRLFQALYLPLWYLAVNQIAALDFMGTVRRAGHPAGPSPVLVTAVTLALLATTLLTTTTRRALRD</sequence>
<feature type="transmembrane region" description="Helical" evidence="2">
    <location>
        <begin position="448"/>
        <end position="467"/>
    </location>
</feature>
<keyword evidence="2" id="KW-1133">Transmembrane helix</keyword>
<feature type="transmembrane region" description="Helical" evidence="2">
    <location>
        <begin position="111"/>
        <end position="135"/>
    </location>
</feature>
<feature type="transmembrane region" description="Helical" evidence="2">
    <location>
        <begin position="181"/>
        <end position="200"/>
    </location>
</feature>
<gene>
    <name evidence="3" type="ORF">OHA16_32805</name>
</gene>
<reference evidence="3" key="1">
    <citation type="submission" date="2022-10" db="EMBL/GenBank/DDBJ databases">
        <title>The complete genomes of actinobacterial strains from the NBC collection.</title>
        <authorList>
            <person name="Joergensen T.S."/>
            <person name="Alvarez Arevalo M."/>
            <person name="Sterndorff E.B."/>
            <person name="Faurdal D."/>
            <person name="Vuksanovic O."/>
            <person name="Mourched A.-S."/>
            <person name="Charusanti P."/>
            <person name="Shaw S."/>
            <person name="Blin K."/>
            <person name="Weber T."/>
        </authorList>
    </citation>
    <scope>NUCLEOTIDE SEQUENCE</scope>
    <source>
        <strain evidence="3">NBC_00222</strain>
    </source>
</reference>
<keyword evidence="4" id="KW-1185">Reference proteome</keyword>
<evidence type="ECO:0000313" key="3">
    <source>
        <dbReference type="EMBL" id="WUQ87324.1"/>
    </source>
</evidence>
<keyword evidence="2" id="KW-0812">Transmembrane</keyword>
<proteinExistence type="predicted"/>
<dbReference type="Proteomes" id="UP001432222">
    <property type="component" value="Chromosome"/>
</dbReference>
<feature type="transmembrane region" description="Helical" evidence="2">
    <location>
        <begin position="59"/>
        <end position="80"/>
    </location>
</feature>
<feature type="transmembrane region" description="Helical" evidence="2">
    <location>
        <begin position="256"/>
        <end position="277"/>
    </location>
</feature>
<feature type="transmembrane region" description="Helical" evidence="2">
    <location>
        <begin position="511"/>
        <end position="530"/>
    </location>
</feature>
<keyword evidence="2" id="KW-0472">Membrane</keyword>
<evidence type="ECO:0000313" key="4">
    <source>
        <dbReference type="Proteomes" id="UP001432222"/>
    </source>
</evidence>
<feature type="transmembrane region" description="Helical" evidence="2">
    <location>
        <begin position="20"/>
        <end position="39"/>
    </location>
</feature>
<evidence type="ECO:0000256" key="1">
    <source>
        <dbReference type="SAM" id="MobiDB-lite"/>
    </source>
</evidence>
<feature type="transmembrane region" description="Helical" evidence="2">
    <location>
        <begin position="147"/>
        <end position="169"/>
    </location>
</feature>
<evidence type="ECO:0000256" key="2">
    <source>
        <dbReference type="SAM" id="Phobius"/>
    </source>
</evidence>